<evidence type="ECO:0000256" key="2">
    <source>
        <dbReference type="ARBA" id="ARBA00011233"/>
    </source>
</evidence>
<dbReference type="AlphaFoldDB" id="A0A1A9NAJ5"/>
<dbReference type="EMBL" id="LXJZ01000101">
    <property type="protein sequence ID" value="OAJ60390.1"/>
    <property type="molecule type" value="Genomic_DNA"/>
</dbReference>
<dbReference type="RefSeq" id="WP_064266780.1">
    <property type="nucleotide sequence ID" value="NZ_LXJZ01000101.1"/>
</dbReference>
<evidence type="ECO:0000313" key="13">
    <source>
        <dbReference type="EMBL" id="OAJ60390.1"/>
    </source>
</evidence>
<name>A0A1A9NAJ5_9BURK</name>
<evidence type="ECO:0000256" key="8">
    <source>
        <dbReference type="ARBA" id="ARBA00023114"/>
    </source>
</evidence>
<evidence type="ECO:0000256" key="7">
    <source>
        <dbReference type="ARBA" id="ARBA00023065"/>
    </source>
</evidence>
<keyword evidence="4" id="KW-1134">Transmembrane beta strand</keyword>
<protein>
    <submittedName>
        <fullName evidence="14">Porin</fullName>
    </submittedName>
</protein>
<dbReference type="InterPro" id="IPR050298">
    <property type="entry name" value="Gram-neg_bact_OMP"/>
</dbReference>
<dbReference type="SUPFAM" id="SSF56935">
    <property type="entry name" value="Porins"/>
    <property type="match status" value="1"/>
</dbReference>
<accession>A0A1A9NAJ5</accession>
<evidence type="ECO:0000313" key="16">
    <source>
        <dbReference type="Proteomes" id="UP000078116"/>
    </source>
</evidence>
<keyword evidence="10" id="KW-0998">Cell outer membrane</keyword>
<evidence type="ECO:0000256" key="1">
    <source>
        <dbReference type="ARBA" id="ARBA00004571"/>
    </source>
</evidence>
<gene>
    <name evidence="13" type="ORF">A6V36_00900</name>
    <name evidence="14" type="ORF">A6V37_00090</name>
</gene>
<comment type="subcellular location">
    <subcellularLocation>
        <location evidence="1">Cell outer membrane</location>
        <topology evidence="1">Multi-pass membrane protein</topology>
    </subcellularLocation>
</comment>
<dbReference type="Pfam" id="PF13609">
    <property type="entry name" value="Porin_4"/>
    <property type="match status" value="1"/>
</dbReference>
<dbReference type="STRING" id="1462993.A6V36_00900"/>
<evidence type="ECO:0000256" key="5">
    <source>
        <dbReference type="ARBA" id="ARBA00022692"/>
    </source>
</evidence>
<keyword evidence="9" id="KW-0472">Membrane</keyword>
<evidence type="ECO:0000313" key="14">
    <source>
        <dbReference type="EMBL" id="OAJ63942.1"/>
    </source>
</evidence>
<dbReference type="EMBL" id="LXKA01000110">
    <property type="protein sequence ID" value="OAJ63942.1"/>
    <property type="molecule type" value="Genomic_DNA"/>
</dbReference>
<organism evidence="14 16">
    <name type="scientific">Paraburkholderia ginsengiterrae</name>
    <dbReference type="NCBI Taxonomy" id="1462993"/>
    <lineage>
        <taxon>Bacteria</taxon>
        <taxon>Pseudomonadati</taxon>
        <taxon>Pseudomonadota</taxon>
        <taxon>Betaproteobacteria</taxon>
        <taxon>Burkholderiales</taxon>
        <taxon>Burkholderiaceae</taxon>
        <taxon>Paraburkholderia</taxon>
    </lineage>
</organism>
<keyword evidence="5" id="KW-0812">Transmembrane</keyword>
<evidence type="ECO:0000256" key="6">
    <source>
        <dbReference type="ARBA" id="ARBA00022729"/>
    </source>
</evidence>
<feature type="signal peptide" evidence="11">
    <location>
        <begin position="1"/>
        <end position="30"/>
    </location>
</feature>
<dbReference type="Proteomes" id="UP000078116">
    <property type="component" value="Unassembled WGS sequence"/>
</dbReference>
<dbReference type="InterPro" id="IPR033900">
    <property type="entry name" value="Gram_neg_porin_domain"/>
</dbReference>
<dbReference type="InterPro" id="IPR023614">
    <property type="entry name" value="Porin_dom_sf"/>
</dbReference>
<reference evidence="15 16" key="1">
    <citation type="submission" date="2016-04" db="EMBL/GenBank/DDBJ databases">
        <title>Reclassification of Paraburkholderia panaciterrae (Farh et al. 2015) Dobritsa &amp; Samadpour 2016 as a later homotypic synonym of Paraburkholderia ginsengiterrae (Farh et al. 2015) Dobritsa &amp; Samadpour 2016.</title>
        <authorList>
            <person name="Dobritsa A.P."/>
            <person name="Kutumbaka K."/>
            <person name="Samadpour M."/>
        </authorList>
    </citation>
    <scope>NUCLEOTIDE SEQUENCE [LARGE SCALE GENOMIC DNA]</scope>
    <source>
        <strain evidence="14 16">DCY85</strain>
        <strain evidence="13 15">DCY85-1</strain>
    </source>
</reference>
<dbReference type="PANTHER" id="PTHR34501">
    <property type="entry name" value="PROTEIN YDDL-RELATED"/>
    <property type="match status" value="1"/>
</dbReference>
<evidence type="ECO:0000256" key="10">
    <source>
        <dbReference type="ARBA" id="ARBA00023237"/>
    </source>
</evidence>
<dbReference type="GO" id="GO:0009279">
    <property type="term" value="C:cell outer membrane"/>
    <property type="evidence" value="ECO:0007669"/>
    <property type="project" value="UniProtKB-SubCell"/>
</dbReference>
<keyword evidence="8" id="KW-0626">Porin</keyword>
<dbReference type="GO" id="GO:0006811">
    <property type="term" value="P:monoatomic ion transport"/>
    <property type="evidence" value="ECO:0007669"/>
    <property type="project" value="UniProtKB-KW"/>
</dbReference>
<evidence type="ECO:0000313" key="15">
    <source>
        <dbReference type="Proteomes" id="UP000077961"/>
    </source>
</evidence>
<comment type="caution">
    <text evidence="14">The sequence shown here is derived from an EMBL/GenBank/DDBJ whole genome shotgun (WGS) entry which is preliminary data.</text>
</comment>
<evidence type="ECO:0000256" key="3">
    <source>
        <dbReference type="ARBA" id="ARBA00022448"/>
    </source>
</evidence>
<keyword evidence="15" id="KW-1185">Reference proteome</keyword>
<dbReference type="CDD" id="cd00342">
    <property type="entry name" value="gram_neg_porins"/>
    <property type="match status" value="1"/>
</dbReference>
<keyword evidence="6 11" id="KW-0732">Signal</keyword>
<dbReference type="GO" id="GO:0046930">
    <property type="term" value="C:pore complex"/>
    <property type="evidence" value="ECO:0007669"/>
    <property type="project" value="UniProtKB-KW"/>
</dbReference>
<feature type="chain" id="PRO_5008393776" evidence="11">
    <location>
        <begin position="31"/>
        <end position="362"/>
    </location>
</feature>
<dbReference type="OrthoDB" id="6975458at2"/>
<comment type="subunit">
    <text evidence="2">Homotrimer.</text>
</comment>
<dbReference type="GO" id="GO:0015288">
    <property type="term" value="F:porin activity"/>
    <property type="evidence" value="ECO:0007669"/>
    <property type="project" value="UniProtKB-KW"/>
</dbReference>
<keyword evidence="3" id="KW-0813">Transport</keyword>
<keyword evidence="7" id="KW-0406">Ion transport</keyword>
<feature type="domain" description="Porin" evidence="12">
    <location>
        <begin position="17"/>
        <end position="345"/>
    </location>
</feature>
<dbReference type="Proteomes" id="UP000077961">
    <property type="component" value="Unassembled WGS sequence"/>
</dbReference>
<evidence type="ECO:0000256" key="4">
    <source>
        <dbReference type="ARBA" id="ARBA00022452"/>
    </source>
</evidence>
<evidence type="ECO:0000256" key="9">
    <source>
        <dbReference type="ARBA" id="ARBA00023136"/>
    </source>
</evidence>
<proteinExistence type="predicted"/>
<evidence type="ECO:0000259" key="12">
    <source>
        <dbReference type="Pfam" id="PF13609"/>
    </source>
</evidence>
<dbReference type="Gene3D" id="2.40.160.10">
    <property type="entry name" value="Porin"/>
    <property type="match status" value="1"/>
</dbReference>
<evidence type="ECO:0000256" key="11">
    <source>
        <dbReference type="SAM" id="SignalP"/>
    </source>
</evidence>
<dbReference type="PANTHER" id="PTHR34501:SF9">
    <property type="entry name" value="MAJOR OUTER MEMBRANE PROTEIN P.IA"/>
    <property type="match status" value="1"/>
</dbReference>
<sequence length="362" mass="38722">MKTSISGALKTTLKATACAALLASASSAFAQSSVQLYGQVDEWVGSQKFPDGKSAAQVSGGGMSTSYWGFKGAEDLGNGYKAIFTIEGFFLAQNGQFGRFTGDTTFSRNAYVGIESPYGTITAGRLTTPLFVSTILFNPFIDSYVFSPIVAHVYLGLGTFPTYSTDQGVTGDSGWNNSVSYSSPNFNGLSATAMYSFGNKAGENGAKKWSGQVLYFNGPFAATAVYQYVNFNNVPDDLGSFSTSGVPGLKSQSVAQVGATYDLKFVKFFGQYMYTYNDQQMTSWHVNTGQGGVQVPVGPGTVMASYAYSRDGGGFDQTRQTAAIGYDYPLSKRTDIYAAYMYDHITNQSSGNTYGVGLRAKF</sequence>